<keyword evidence="2" id="KW-1185">Reference proteome</keyword>
<proteinExistence type="predicted"/>
<comment type="caution">
    <text evidence="1">The sequence shown here is derived from an EMBL/GenBank/DDBJ whole genome shotgun (WGS) entry which is preliminary data.</text>
</comment>
<sequence length="197" mass="23059">MSNSRKQQLLEAPKKDQNLKASVVAEEDLNLNAIAEERFFHNHQECIKCRTEPMDDVEQDQNSKVSVVAEEDLDLDAFAEEMAFAEERIFHNHQECIKLQALQMEEDDDLFEVPEAVGLRKRFPNGIRFPNGFTKESTSSSEVVPPGGLIELQFSDPQRFMDLMEAEEMQQRLEKEIQDKIEVRLKETKNNWWFIRR</sequence>
<dbReference type="InterPro" id="IPR039326">
    <property type="entry name" value="Patronus"/>
</dbReference>
<dbReference type="GO" id="GO:0007346">
    <property type="term" value="P:regulation of mitotic cell cycle"/>
    <property type="evidence" value="ECO:0007669"/>
    <property type="project" value="InterPro"/>
</dbReference>
<reference evidence="1" key="2">
    <citation type="submission" date="2023-06" db="EMBL/GenBank/DDBJ databases">
        <authorList>
            <person name="Swenson N.G."/>
            <person name="Wegrzyn J.L."/>
            <person name="Mcevoy S.L."/>
        </authorList>
    </citation>
    <scope>NUCLEOTIDE SEQUENCE</scope>
    <source>
        <strain evidence="1">NS2018</strain>
        <tissue evidence="1">Leaf</tissue>
    </source>
</reference>
<dbReference type="PANTHER" id="PTHR35125:SF2">
    <property type="entry name" value="PROTEIN PATRONUS 2-LIKE"/>
    <property type="match status" value="1"/>
</dbReference>
<reference evidence="1" key="1">
    <citation type="journal article" date="2022" name="Plant J.">
        <title>Strategies of tolerance reflected in two North American maple genomes.</title>
        <authorList>
            <person name="McEvoy S.L."/>
            <person name="Sezen U.U."/>
            <person name="Trouern-Trend A."/>
            <person name="McMahon S.M."/>
            <person name="Schaberg P.G."/>
            <person name="Yang J."/>
            <person name="Wegrzyn J.L."/>
            <person name="Swenson N.G."/>
        </authorList>
    </citation>
    <scope>NUCLEOTIDE SEQUENCE</scope>
    <source>
        <strain evidence="1">NS2018</strain>
    </source>
</reference>
<organism evidence="1 2">
    <name type="scientific">Acer saccharum</name>
    <name type="common">Sugar maple</name>
    <dbReference type="NCBI Taxonomy" id="4024"/>
    <lineage>
        <taxon>Eukaryota</taxon>
        <taxon>Viridiplantae</taxon>
        <taxon>Streptophyta</taxon>
        <taxon>Embryophyta</taxon>
        <taxon>Tracheophyta</taxon>
        <taxon>Spermatophyta</taxon>
        <taxon>Magnoliopsida</taxon>
        <taxon>eudicotyledons</taxon>
        <taxon>Gunneridae</taxon>
        <taxon>Pentapetalae</taxon>
        <taxon>rosids</taxon>
        <taxon>malvids</taxon>
        <taxon>Sapindales</taxon>
        <taxon>Sapindaceae</taxon>
        <taxon>Hippocastanoideae</taxon>
        <taxon>Acereae</taxon>
        <taxon>Acer</taxon>
    </lineage>
</organism>
<gene>
    <name evidence="1" type="ORF">LWI29_007100</name>
</gene>
<protein>
    <submittedName>
        <fullName evidence="1">Uncharacterized protein</fullName>
    </submittedName>
</protein>
<evidence type="ECO:0000313" key="1">
    <source>
        <dbReference type="EMBL" id="KAK0578233.1"/>
    </source>
</evidence>
<name>A0AA39VH02_ACESA</name>
<dbReference type="AlphaFoldDB" id="A0AA39VH02"/>
<accession>A0AA39VH02</accession>
<dbReference type="Proteomes" id="UP001168877">
    <property type="component" value="Unassembled WGS sequence"/>
</dbReference>
<dbReference type="PANTHER" id="PTHR35125">
    <property type="entry name" value="NEURON NAVIGATOR 1-LIKE-RELATED"/>
    <property type="match status" value="1"/>
</dbReference>
<dbReference type="EMBL" id="JAUESC010000385">
    <property type="protein sequence ID" value="KAK0578233.1"/>
    <property type="molecule type" value="Genomic_DNA"/>
</dbReference>
<evidence type="ECO:0000313" key="2">
    <source>
        <dbReference type="Proteomes" id="UP001168877"/>
    </source>
</evidence>